<feature type="transmembrane region" description="Helical" evidence="16">
    <location>
        <begin position="383"/>
        <end position="405"/>
    </location>
</feature>
<evidence type="ECO:0000256" key="5">
    <source>
        <dbReference type="ARBA" id="ARBA00022723"/>
    </source>
</evidence>
<keyword evidence="5" id="KW-0479">Metal-binding</keyword>
<gene>
    <name evidence="18" type="primary">RvY_04686</name>
    <name evidence="18" type="synonym">RvY_04686.1</name>
    <name evidence="18" type="ORF">RvY_04686-1</name>
</gene>
<feature type="transmembrane region" description="Helical" evidence="16">
    <location>
        <begin position="562"/>
        <end position="582"/>
    </location>
</feature>
<feature type="domain" description="Amino acid transporter transmembrane" evidence="17">
    <location>
        <begin position="157"/>
        <end position="578"/>
    </location>
</feature>
<evidence type="ECO:0000256" key="15">
    <source>
        <dbReference type="SAM" id="MobiDB-lite"/>
    </source>
</evidence>
<sequence length="585" mass="65074">MTPSTLTMAGPDTPHQGNLICLQIIFSSSDMATFDGLINNYNLLDSTATFSPVATVSGTLDAARRSIRFLTFSGSPRGPTTDLDNGPSPPYQEQDPREPQPSVQGEEPQVGAHSLVPRGSIRRNIDLGTSVLSKTNTEKQLFTLEEDKPKKQGSLVTIFAIWNTMMGSSLLIMPWAIAQAGYVLGIGLTIFLGCLSYYTCGLVLKTSEKDGESGDEEKVVKPEFSDFGDAIEYFLGRRLSLFGIIISLLTFLGALVAYWIFMSRFLFNVGNVIHHYAWDNNQTTINHRQILENLDDEPPGTGVKSVSSFHRYWSAEYTVPAYLILILYPISCMKEPTVFTKFNALGVGSVLILIGYVIYRAALWGVNMDHFKDPSIVGFNTKFPAITGSLSMGFFIHNGILPITAHHAKPANKKRDLGIAYLLVALTYLTIGIIYYITYPDRKDGIPDNFLRLVTKDDIYGIISSVFLLFQMVTVYPLLLFMFRNQFMTKILHIANYRYAWIFVLNAVVVLICVLLAMFWPRVGALIRIVGAISGFVYNYTFPCLVYLAALRASGRLTKFNLLIHSAIVVFGVLNLIGQFVIPLD</sequence>
<feature type="transmembrane region" description="Helical" evidence="16">
    <location>
        <begin position="342"/>
        <end position="363"/>
    </location>
</feature>
<dbReference type="InterPro" id="IPR013057">
    <property type="entry name" value="AA_transpt_TM"/>
</dbReference>
<evidence type="ECO:0000256" key="14">
    <source>
        <dbReference type="ARBA" id="ARBA00038442"/>
    </source>
</evidence>
<evidence type="ECO:0000256" key="8">
    <source>
        <dbReference type="ARBA" id="ARBA00022989"/>
    </source>
</evidence>
<keyword evidence="11" id="KW-1015">Disulfide bond</keyword>
<keyword evidence="8 16" id="KW-1133">Transmembrane helix</keyword>
<dbReference type="Pfam" id="PF01490">
    <property type="entry name" value="Aa_trans"/>
    <property type="match status" value="1"/>
</dbReference>
<keyword evidence="10 16" id="KW-0472">Membrane</keyword>
<dbReference type="GO" id="GO:0015179">
    <property type="term" value="F:L-amino acid transmembrane transporter activity"/>
    <property type="evidence" value="ECO:0007669"/>
    <property type="project" value="TreeGrafter"/>
</dbReference>
<comment type="subcellular location">
    <subcellularLocation>
        <location evidence="1">Late endosome membrane</location>
        <topology evidence="1">Multi-pass membrane protein</topology>
    </subcellularLocation>
    <subcellularLocation>
        <location evidence="2">Lysosome membrane</location>
        <topology evidence="2">Multi-pass membrane protein</topology>
    </subcellularLocation>
</comment>
<keyword evidence="3" id="KW-0813">Transport</keyword>
<comment type="similarity">
    <text evidence="14">Belongs to the amino acid/polyamine transporter 2 family. SLC38A9 subfamily.</text>
</comment>
<evidence type="ECO:0000256" key="13">
    <source>
        <dbReference type="ARBA" id="ARBA00023228"/>
    </source>
</evidence>
<feature type="transmembrane region" description="Helical" evidence="16">
    <location>
        <begin position="417"/>
        <end position="439"/>
    </location>
</feature>
<keyword evidence="7" id="KW-0029">Amino-acid transport</keyword>
<comment type="caution">
    <text evidence="18">The sequence shown here is derived from an EMBL/GenBank/DDBJ whole genome shotgun (WGS) entry which is preliminary data.</text>
</comment>
<dbReference type="AlphaFoldDB" id="A0A1D1UY42"/>
<keyword evidence="19" id="KW-1185">Reference proteome</keyword>
<dbReference type="PANTHER" id="PTHR22950">
    <property type="entry name" value="AMINO ACID TRANSPORTER"/>
    <property type="match status" value="1"/>
</dbReference>
<dbReference type="GO" id="GO:0046872">
    <property type="term" value="F:metal ion binding"/>
    <property type="evidence" value="ECO:0007669"/>
    <property type="project" value="UniProtKB-KW"/>
</dbReference>
<feature type="transmembrane region" description="Helical" evidence="16">
    <location>
        <begin position="312"/>
        <end position="330"/>
    </location>
</feature>
<dbReference type="STRING" id="947166.A0A1D1UY42"/>
<proteinExistence type="inferred from homology"/>
<evidence type="ECO:0000256" key="12">
    <source>
        <dbReference type="ARBA" id="ARBA00023180"/>
    </source>
</evidence>
<keyword evidence="6" id="KW-0967">Endosome</keyword>
<evidence type="ECO:0000256" key="7">
    <source>
        <dbReference type="ARBA" id="ARBA00022970"/>
    </source>
</evidence>
<dbReference type="EMBL" id="BDGG01000002">
    <property type="protein sequence ID" value="GAU92632.1"/>
    <property type="molecule type" value="Genomic_DNA"/>
</dbReference>
<feature type="transmembrane region" description="Helical" evidence="16">
    <location>
        <begin position="239"/>
        <end position="261"/>
    </location>
</feature>
<evidence type="ECO:0000313" key="18">
    <source>
        <dbReference type="EMBL" id="GAU92632.1"/>
    </source>
</evidence>
<dbReference type="OrthoDB" id="294730at2759"/>
<feature type="transmembrane region" description="Helical" evidence="16">
    <location>
        <begin position="499"/>
        <end position="520"/>
    </location>
</feature>
<feature type="transmembrane region" description="Helical" evidence="16">
    <location>
        <begin position="526"/>
        <end position="550"/>
    </location>
</feature>
<feature type="transmembrane region" description="Helical" evidence="16">
    <location>
        <begin position="155"/>
        <end position="177"/>
    </location>
</feature>
<evidence type="ECO:0000256" key="6">
    <source>
        <dbReference type="ARBA" id="ARBA00022753"/>
    </source>
</evidence>
<name>A0A1D1UY42_RAMVA</name>
<reference evidence="18 19" key="1">
    <citation type="journal article" date="2016" name="Nat. Commun.">
        <title>Extremotolerant tardigrade genome and improved radiotolerance of human cultured cells by tardigrade-unique protein.</title>
        <authorList>
            <person name="Hashimoto T."/>
            <person name="Horikawa D.D."/>
            <person name="Saito Y."/>
            <person name="Kuwahara H."/>
            <person name="Kozuka-Hata H."/>
            <person name="Shin-I T."/>
            <person name="Minakuchi Y."/>
            <person name="Ohishi K."/>
            <person name="Motoyama A."/>
            <person name="Aizu T."/>
            <person name="Enomoto A."/>
            <person name="Kondo K."/>
            <person name="Tanaka S."/>
            <person name="Hara Y."/>
            <person name="Koshikawa S."/>
            <person name="Sagara H."/>
            <person name="Miura T."/>
            <person name="Yokobori S."/>
            <person name="Miyagawa K."/>
            <person name="Suzuki Y."/>
            <person name="Kubo T."/>
            <person name="Oyama M."/>
            <person name="Kohara Y."/>
            <person name="Fujiyama A."/>
            <person name="Arakawa K."/>
            <person name="Katayama T."/>
            <person name="Toyoda A."/>
            <person name="Kunieda T."/>
        </authorList>
    </citation>
    <scope>NUCLEOTIDE SEQUENCE [LARGE SCALE GENOMIC DNA]</scope>
    <source>
        <strain evidence="18 19">YOKOZUNA-1</strain>
    </source>
</reference>
<dbReference type="PANTHER" id="PTHR22950:SF244">
    <property type="entry name" value="NEUTRAL AMINO ACID TRANSPORTER 9"/>
    <property type="match status" value="1"/>
</dbReference>
<feature type="region of interest" description="Disordered" evidence="15">
    <location>
        <begin position="71"/>
        <end position="115"/>
    </location>
</feature>
<evidence type="ECO:0000256" key="1">
    <source>
        <dbReference type="ARBA" id="ARBA00004107"/>
    </source>
</evidence>
<dbReference type="GO" id="GO:0031902">
    <property type="term" value="C:late endosome membrane"/>
    <property type="evidence" value="ECO:0007669"/>
    <property type="project" value="UniProtKB-SubCell"/>
</dbReference>
<keyword evidence="12" id="KW-0325">Glycoprotein</keyword>
<evidence type="ECO:0000256" key="10">
    <source>
        <dbReference type="ARBA" id="ARBA00023136"/>
    </source>
</evidence>
<dbReference type="Proteomes" id="UP000186922">
    <property type="component" value="Unassembled WGS sequence"/>
</dbReference>
<evidence type="ECO:0000256" key="9">
    <source>
        <dbReference type="ARBA" id="ARBA00023053"/>
    </source>
</evidence>
<evidence type="ECO:0000256" key="16">
    <source>
        <dbReference type="SAM" id="Phobius"/>
    </source>
</evidence>
<accession>A0A1D1UY42</accession>
<evidence type="ECO:0000256" key="2">
    <source>
        <dbReference type="ARBA" id="ARBA00004155"/>
    </source>
</evidence>
<evidence type="ECO:0000256" key="11">
    <source>
        <dbReference type="ARBA" id="ARBA00023157"/>
    </source>
</evidence>
<evidence type="ECO:0000256" key="4">
    <source>
        <dbReference type="ARBA" id="ARBA00022692"/>
    </source>
</evidence>
<organism evidence="18 19">
    <name type="scientific">Ramazzottius varieornatus</name>
    <name type="common">Water bear</name>
    <name type="synonym">Tardigrade</name>
    <dbReference type="NCBI Taxonomy" id="947166"/>
    <lineage>
        <taxon>Eukaryota</taxon>
        <taxon>Metazoa</taxon>
        <taxon>Ecdysozoa</taxon>
        <taxon>Tardigrada</taxon>
        <taxon>Eutardigrada</taxon>
        <taxon>Parachela</taxon>
        <taxon>Hypsibioidea</taxon>
        <taxon>Ramazzottiidae</taxon>
        <taxon>Ramazzottius</taxon>
    </lineage>
</organism>
<dbReference type="GO" id="GO:0005765">
    <property type="term" value="C:lysosomal membrane"/>
    <property type="evidence" value="ECO:0007669"/>
    <property type="project" value="UniProtKB-SubCell"/>
</dbReference>
<evidence type="ECO:0000313" key="19">
    <source>
        <dbReference type="Proteomes" id="UP000186922"/>
    </source>
</evidence>
<keyword evidence="4 16" id="KW-0812">Transmembrane</keyword>
<evidence type="ECO:0000259" key="17">
    <source>
        <dbReference type="Pfam" id="PF01490"/>
    </source>
</evidence>
<evidence type="ECO:0000256" key="3">
    <source>
        <dbReference type="ARBA" id="ARBA00022448"/>
    </source>
</evidence>
<protein>
    <recommendedName>
        <fullName evidence="17">Amino acid transporter transmembrane domain-containing protein</fullName>
    </recommendedName>
</protein>
<keyword evidence="9" id="KW-0915">Sodium</keyword>
<feature type="transmembrane region" description="Helical" evidence="16">
    <location>
        <begin position="183"/>
        <end position="204"/>
    </location>
</feature>
<keyword evidence="13" id="KW-0458">Lysosome</keyword>
<feature type="transmembrane region" description="Helical" evidence="16">
    <location>
        <begin position="459"/>
        <end position="479"/>
    </location>
</feature>